<sequence>MVEARAAPGAAVISSRRLHLGARLLNAGVGARFLLPQTASPGAQLPPLRPPLLLDTRDLGFVQSAALLVELAARRPAIPTIVLIDPDDVALRVILPVCLAVYAVLADTEDLRLLGPLIRLGGLCGADRLQTIDPYWIGVPPIQRPPITLEDLEVLVALARAENIDDAVERSGVARRTFYRRLARLRAGLNLPPATHGTRIEELMTSMITALTRLGQSLPSGDATSPRA</sequence>
<gene>
    <name evidence="1" type="ORF">SE17_19105</name>
</gene>
<evidence type="ECO:0000313" key="1">
    <source>
        <dbReference type="EMBL" id="KPV51812.1"/>
    </source>
</evidence>
<comment type="caution">
    <text evidence="1">The sequence shown here is derived from an EMBL/GenBank/DDBJ whole genome shotgun (WGS) entry which is preliminary data.</text>
</comment>
<reference evidence="1 2" key="1">
    <citation type="submission" date="2015-09" db="EMBL/GenBank/DDBJ databases">
        <title>Draft genome sequence of Kouleothrix aurantiaca JCM 19913.</title>
        <authorList>
            <person name="Hemp J."/>
        </authorList>
    </citation>
    <scope>NUCLEOTIDE SEQUENCE [LARGE SCALE GENOMIC DNA]</scope>
    <source>
        <strain evidence="1 2">COM-B</strain>
    </source>
</reference>
<accession>A0A0P9D8R8</accession>
<keyword evidence="2" id="KW-1185">Reference proteome</keyword>
<dbReference type="Proteomes" id="UP000050509">
    <property type="component" value="Unassembled WGS sequence"/>
</dbReference>
<dbReference type="AlphaFoldDB" id="A0A0P9D8R8"/>
<proteinExistence type="predicted"/>
<evidence type="ECO:0000313" key="2">
    <source>
        <dbReference type="Proteomes" id="UP000050509"/>
    </source>
</evidence>
<name>A0A0P9D8R8_9CHLR</name>
<protein>
    <submittedName>
        <fullName evidence="1">Uncharacterized protein</fullName>
    </submittedName>
</protein>
<dbReference type="EMBL" id="LJCR01000765">
    <property type="protein sequence ID" value="KPV51812.1"/>
    <property type="molecule type" value="Genomic_DNA"/>
</dbReference>
<organism evidence="1 2">
    <name type="scientific">Kouleothrix aurantiaca</name>
    <dbReference type="NCBI Taxonomy" id="186479"/>
    <lineage>
        <taxon>Bacteria</taxon>
        <taxon>Bacillati</taxon>
        <taxon>Chloroflexota</taxon>
        <taxon>Chloroflexia</taxon>
        <taxon>Chloroflexales</taxon>
        <taxon>Roseiflexineae</taxon>
        <taxon>Roseiflexaceae</taxon>
        <taxon>Kouleothrix</taxon>
    </lineage>
</organism>